<name>X0ZR24_9ZZZZ</name>
<dbReference type="AlphaFoldDB" id="X0ZR24"/>
<dbReference type="Gene3D" id="3.40.50.720">
    <property type="entry name" value="NAD(P)-binding Rossmann-like Domain"/>
    <property type="match status" value="1"/>
</dbReference>
<accession>X0ZR24</accession>
<comment type="caution">
    <text evidence="1">The sequence shown here is derived from an EMBL/GenBank/DDBJ whole genome shotgun (WGS) entry which is preliminary data.</text>
</comment>
<feature type="non-terminal residue" evidence="1">
    <location>
        <position position="1"/>
    </location>
</feature>
<evidence type="ECO:0000313" key="1">
    <source>
        <dbReference type="EMBL" id="GAG50696.1"/>
    </source>
</evidence>
<sequence>CIYTGRTNEIPAAAVVLVTSREPRDDLYLSLRDEIDIERIGDCLAPGTIATAVYSGHRYAREMDAEDSDGLPFLRER</sequence>
<organism evidence="1">
    <name type="scientific">marine sediment metagenome</name>
    <dbReference type="NCBI Taxonomy" id="412755"/>
    <lineage>
        <taxon>unclassified sequences</taxon>
        <taxon>metagenomes</taxon>
        <taxon>ecological metagenomes</taxon>
    </lineage>
</organism>
<gene>
    <name evidence="1" type="ORF">S01H1_79153</name>
</gene>
<reference evidence="1" key="1">
    <citation type="journal article" date="2014" name="Front. Microbiol.">
        <title>High frequency of phylogenetically diverse reductive dehalogenase-homologous genes in deep subseafloor sedimentary metagenomes.</title>
        <authorList>
            <person name="Kawai M."/>
            <person name="Futagami T."/>
            <person name="Toyoda A."/>
            <person name="Takaki Y."/>
            <person name="Nishi S."/>
            <person name="Hori S."/>
            <person name="Arai W."/>
            <person name="Tsubouchi T."/>
            <person name="Morono Y."/>
            <person name="Uchiyama I."/>
            <person name="Ito T."/>
            <person name="Fujiyama A."/>
            <person name="Inagaki F."/>
            <person name="Takami H."/>
        </authorList>
    </citation>
    <scope>NUCLEOTIDE SEQUENCE</scope>
    <source>
        <strain evidence="1">Expedition CK06-06</strain>
    </source>
</reference>
<proteinExistence type="predicted"/>
<protein>
    <submittedName>
        <fullName evidence="1">Uncharacterized protein</fullName>
    </submittedName>
</protein>
<dbReference type="EMBL" id="BARS01053329">
    <property type="protein sequence ID" value="GAG50696.1"/>
    <property type="molecule type" value="Genomic_DNA"/>
</dbReference>